<accession>A0ABM8GCB8</accession>
<organism evidence="2 3">
    <name type="scientific">Naasia aerilata</name>
    <dbReference type="NCBI Taxonomy" id="1162966"/>
    <lineage>
        <taxon>Bacteria</taxon>
        <taxon>Bacillati</taxon>
        <taxon>Actinomycetota</taxon>
        <taxon>Actinomycetes</taxon>
        <taxon>Micrococcales</taxon>
        <taxon>Microbacteriaceae</taxon>
        <taxon>Naasia</taxon>
    </lineage>
</organism>
<feature type="transmembrane region" description="Helical" evidence="1">
    <location>
        <begin position="36"/>
        <end position="53"/>
    </location>
</feature>
<feature type="transmembrane region" description="Helical" evidence="1">
    <location>
        <begin position="115"/>
        <end position="132"/>
    </location>
</feature>
<evidence type="ECO:0000313" key="3">
    <source>
        <dbReference type="Proteomes" id="UP001321498"/>
    </source>
</evidence>
<evidence type="ECO:0000256" key="1">
    <source>
        <dbReference type="SAM" id="Phobius"/>
    </source>
</evidence>
<keyword evidence="1" id="KW-0812">Transmembrane</keyword>
<reference evidence="3" key="1">
    <citation type="journal article" date="2019" name="Int. J. Syst. Evol. Microbiol.">
        <title>The Global Catalogue of Microorganisms (GCM) 10K type strain sequencing project: providing services to taxonomists for standard genome sequencing and annotation.</title>
        <authorList>
            <consortium name="The Broad Institute Genomics Platform"/>
            <consortium name="The Broad Institute Genome Sequencing Center for Infectious Disease"/>
            <person name="Wu L."/>
            <person name="Ma J."/>
        </authorList>
    </citation>
    <scope>NUCLEOTIDE SEQUENCE [LARGE SCALE GENOMIC DNA]</scope>
    <source>
        <strain evidence="3">NBRC 108725</strain>
    </source>
</reference>
<dbReference type="RefSeq" id="WP_286279097.1">
    <property type="nucleotide sequence ID" value="NZ_AP027731.1"/>
</dbReference>
<dbReference type="Proteomes" id="UP001321498">
    <property type="component" value="Chromosome"/>
</dbReference>
<feature type="transmembrane region" description="Helical" evidence="1">
    <location>
        <begin position="60"/>
        <end position="79"/>
    </location>
</feature>
<keyword evidence="3" id="KW-1185">Reference proteome</keyword>
<protein>
    <submittedName>
        <fullName evidence="2">Uncharacterized protein</fullName>
    </submittedName>
</protein>
<feature type="transmembrane region" description="Helical" evidence="1">
    <location>
        <begin position="138"/>
        <end position="158"/>
    </location>
</feature>
<dbReference type="EMBL" id="AP027731">
    <property type="protein sequence ID" value="BDZ45871.1"/>
    <property type="molecule type" value="Genomic_DNA"/>
</dbReference>
<feature type="transmembrane region" description="Helical" evidence="1">
    <location>
        <begin position="7"/>
        <end position="30"/>
    </location>
</feature>
<keyword evidence="1" id="KW-1133">Transmembrane helix</keyword>
<feature type="transmembrane region" description="Helical" evidence="1">
    <location>
        <begin position="91"/>
        <end position="108"/>
    </location>
</feature>
<name>A0ABM8GCB8_9MICO</name>
<evidence type="ECO:0000313" key="2">
    <source>
        <dbReference type="EMBL" id="BDZ45871.1"/>
    </source>
</evidence>
<gene>
    <name evidence="2" type="ORF">GCM10025866_17800</name>
</gene>
<keyword evidence="1" id="KW-0472">Membrane</keyword>
<proteinExistence type="predicted"/>
<sequence length="334" mass="36412">MIAVSRGIMIGLAGAFSFYHVVLALFSLGTPERPEPVLTAIALYIVATVATLWPTKGAALPHWIAAFDLAVCLAIEILVTSQLDPDANNGYATWYVAAVGTLLTIVAVRYRIGWAWVGGGILVLHSIVWAGPVAVVPLGVVGSLLWVLIATAVMRGIVRASRETVSFAQAEREAADWHAAQDAHLYVRQLRVLQTKRISLPMLRRIVESDGDLDEEDRVECFRLEAALRDEIRGPRLLDDSVRHEIMRARRAGTEVVLLDDGGLDETPDGDLSRIHARIAEALRETSTEKLIIRTVQGGEPTAVTMVGLSAGEDPDDPDIDLWLEIPREAVPAR</sequence>